<feature type="transmembrane region" description="Helical" evidence="1">
    <location>
        <begin position="57"/>
        <end position="76"/>
    </location>
</feature>
<proteinExistence type="predicted"/>
<organism evidence="2 3">
    <name type="scientific">Actinomadura craniellae</name>
    <dbReference type="NCBI Taxonomy" id="2231787"/>
    <lineage>
        <taxon>Bacteria</taxon>
        <taxon>Bacillati</taxon>
        <taxon>Actinomycetota</taxon>
        <taxon>Actinomycetes</taxon>
        <taxon>Streptosporangiales</taxon>
        <taxon>Thermomonosporaceae</taxon>
        <taxon>Actinomadura</taxon>
    </lineage>
</organism>
<evidence type="ECO:0000313" key="3">
    <source>
        <dbReference type="Proteomes" id="UP000251891"/>
    </source>
</evidence>
<protein>
    <submittedName>
        <fullName evidence="2">Uncharacterized protein</fullName>
    </submittedName>
</protein>
<keyword evidence="1" id="KW-0472">Membrane</keyword>
<feature type="transmembrane region" description="Helical" evidence="1">
    <location>
        <begin position="143"/>
        <end position="160"/>
    </location>
</feature>
<dbReference type="EMBL" id="QLYX01000002">
    <property type="protein sequence ID" value="RAY16550.1"/>
    <property type="molecule type" value="Genomic_DNA"/>
</dbReference>
<dbReference type="Pfam" id="PF20128">
    <property type="entry name" value="DUF6518"/>
    <property type="match status" value="1"/>
</dbReference>
<comment type="caution">
    <text evidence="2">The sequence shown here is derived from an EMBL/GenBank/DDBJ whole genome shotgun (WGS) entry which is preliminary data.</text>
</comment>
<sequence>MWRVVAWAIGAGLAVGVLTNIGQGLLPGVWNQFVNSGAVWVVAAFVTGLLLPGRGRWTVIAGVGTQAGAVVGYYGYAELVRDGMGDLYAPAVWLAAALVAGPIFATAGSWTRGDRRSRRVLGAAVLGGVFLMEAIRYQWVLEYTAEAGVFAALGLLLPLLPGRTGRDRWQSVLAALPLGLVAFGVEQVLLAIVGL</sequence>
<feature type="transmembrane region" description="Helical" evidence="1">
    <location>
        <begin position="172"/>
        <end position="193"/>
    </location>
</feature>
<gene>
    <name evidence="2" type="ORF">DPM19_04085</name>
</gene>
<feature type="transmembrane region" description="Helical" evidence="1">
    <location>
        <begin position="88"/>
        <end position="108"/>
    </location>
</feature>
<dbReference type="AlphaFoldDB" id="A0A365HBP5"/>
<feature type="transmembrane region" description="Helical" evidence="1">
    <location>
        <begin position="120"/>
        <end position="137"/>
    </location>
</feature>
<keyword evidence="1" id="KW-0812">Transmembrane</keyword>
<dbReference type="Proteomes" id="UP000251891">
    <property type="component" value="Unassembled WGS sequence"/>
</dbReference>
<dbReference type="OrthoDB" id="3697763at2"/>
<dbReference type="InterPro" id="IPR045393">
    <property type="entry name" value="DUF6518"/>
</dbReference>
<name>A0A365HBP5_9ACTN</name>
<keyword evidence="1" id="KW-1133">Transmembrane helix</keyword>
<accession>A0A365HBP5</accession>
<evidence type="ECO:0000256" key="1">
    <source>
        <dbReference type="SAM" id="Phobius"/>
    </source>
</evidence>
<evidence type="ECO:0000313" key="2">
    <source>
        <dbReference type="EMBL" id="RAY16550.1"/>
    </source>
</evidence>
<reference evidence="2 3" key="1">
    <citation type="submission" date="2018-06" db="EMBL/GenBank/DDBJ databases">
        <title>Actinomadura craniellae sp. nov. isolated from marine sponge Craniella sp.</title>
        <authorList>
            <person name="Li L."/>
            <person name="Xu Q.H."/>
            <person name="Lin H.W."/>
            <person name="Lu Y.H."/>
        </authorList>
    </citation>
    <scope>NUCLEOTIDE SEQUENCE [LARGE SCALE GENOMIC DNA]</scope>
    <source>
        <strain evidence="2 3">LHW63021</strain>
    </source>
</reference>
<keyword evidence="3" id="KW-1185">Reference proteome</keyword>
<feature type="transmembrane region" description="Helical" evidence="1">
    <location>
        <begin position="29"/>
        <end position="50"/>
    </location>
</feature>